<protein>
    <submittedName>
        <fullName evidence="2">Uncharacterized protein</fullName>
    </submittedName>
</protein>
<keyword evidence="1" id="KW-0732">Signal</keyword>
<reference evidence="2" key="2">
    <citation type="submission" date="2020-05" db="UniProtKB">
        <authorList>
            <consortium name="EnsemblMetazoa"/>
        </authorList>
    </citation>
    <scope>IDENTIFICATION</scope>
    <source>
        <strain evidence="2">IAEA</strain>
    </source>
</reference>
<name>A0A1A9WA98_9MUSC</name>
<evidence type="ECO:0000313" key="2">
    <source>
        <dbReference type="EnsemblMetazoa" id="GBRI012035-PA"/>
    </source>
</evidence>
<dbReference type="Proteomes" id="UP000091820">
    <property type="component" value="Unassembled WGS sequence"/>
</dbReference>
<sequence>MRTQLIFNIIIQLLSLLWIAPNTGLLGVIHGPNNYAGANKKPEKYKVYMNTNYRVNALRISQVTDSKRQLFANQANCLGEYYPLSISSENDDDESLNATWMLGGTFHNRVAHSMEGGLGYGMSKLSPMILLLSLF</sequence>
<keyword evidence="3" id="KW-1185">Reference proteome</keyword>
<dbReference type="AlphaFoldDB" id="A0A1A9WA98"/>
<accession>A0A1A9WA98</accession>
<proteinExistence type="predicted"/>
<feature type="signal peptide" evidence="1">
    <location>
        <begin position="1"/>
        <end position="24"/>
    </location>
</feature>
<dbReference type="EnsemblMetazoa" id="GBRI012035-RA">
    <property type="protein sequence ID" value="GBRI012035-PA"/>
    <property type="gene ID" value="GBRI012035"/>
</dbReference>
<evidence type="ECO:0000313" key="3">
    <source>
        <dbReference type="Proteomes" id="UP000091820"/>
    </source>
</evidence>
<dbReference type="VEuPathDB" id="VectorBase:GBRI012035"/>
<reference evidence="3" key="1">
    <citation type="submission" date="2014-03" db="EMBL/GenBank/DDBJ databases">
        <authorList>
            <person name="Aksoy S."/>
            <person name="Warren W."/>
            <person name="Wilson R.K."/>
        </authorList>
    </citation>
    <scope>NUCLEOTIDE SEQUENCE [LARGE SCALE GENOMIC DNA]</scope>
    <source>
        <strain evidence="3">IAEA</strain>
    </source>
</reference>
<feature type="chain" id="PRO_5008400153" evidence="1">
    <location>
        <begin position="25"/>
        <end position="135"/>
    </location>
</feature>
<evidence type="ECO:0000256" key="1">
    <source>
        <dbReference type="SAM" id="SignalP"/>
    </source>
</evidence>
<organism evidence="2 3">
    <name type="scientific">Glossina brevipalpis</name>
    <dbReference type="NCBI Taxonomy" id="37001"/>
    <lineage>
        <taxon>Eukaryota</taxon>
        <taxon>Metazoa</taxon>
        <taxon>Ecdysozoa</taxon>
        <taxon>Arthropoda</taxon>
        <taxon>Hexapoda</taxon>
        <taxon>Insecta</taxon>
        <taxon>Pterygota</taxon>
        <taxon>Neoptera</taxon>
        <taxon>Endopterygota</taxon>
        <taxon>Diptera</taxon>
        <taxon>Brachycera</taxon>
        <taxon>Muscomorpha</taxon>
        <taxon>Hippoboscoidea</taxon>
        <taxon>Glossinidae</taxon>
        <taxon>Glossina</taxon>
    </lineage>
</organism>